<dbReference type="PROSITE" id="PS00671">
    <property type="entry name" value="D_2_HYDROXYACID_DH_3"/>
    <property type="match status" value="1"/>
</dbReference>
<keyword evidence="2" id="KW-0520">NAD</keyword>
<dbReference type="PANTHER" id="PTHR10996">
    <property type="entry name" value="2-HYDROXYACID DEHYDROGENASE-RELATED"/>
    <property type="match status" value="1"/>
</dbReference>
<dbReference type="CDD" id="cd05301">
    <property type="entry name" value="GDH"/>
    <property type="match status" value="1"/>
</dbReference>
<accession>W0I761</accession>
<gene>
    <name evidence="6" type="ORF">TES1_1178</name>
</gene>
<dbReference type="InterPro" id="IPR050223">
    <property type="entry name" value="D-isomer_2-hydroxyacid_DH"/>
</dbReference>
<dbReference type="InterPro" id="IPR006140">
    <property type="entry name" value="D-isomer_DH_NAD-bd"/>
</dbReference>
<keyword evidence="1 3" id="KW-0560">Oxidoreductase</keyword>
<protein>
    <submittedName>
        <fullName evidence="6">Glyoxylate reductase</fullName>
    </submittedName>
</protein>
<dbReference type="GO" id="GO:0030267">
    <property type="term" value="F:glyoxylate reductase (NADPH) activity"/>
    <property type="evidence" value="ECO:0007669"/>
    <property type="project" value="TreeGrafter"/>
</dbReference>
<feature type="domain" description="D-isomer specific 2-hydroxyacid dehydrogenase catalytic" evidence="4">
    <location>
        <begin position="6"/>
        <end position="323"/>
    </location>
</feature>
<dbReference type="InterPro" id="IPR029752">
    <property type="entry name" value="D-isomer_DH_CS1"/>
</dbReference>
<evidence type="ECO:0000313" key="7">
    <source>
        <dbReference type="Proteomes" id="UP000019027"/>
    </source>
</evidence>
<evidence type="ECO:0000259" key="5">
    <source>
        <dbReference type="Pfam" id="PF02826"/>
    </source>
</evidence>
<dbReference type="RefSeq" id="WP_042681152.1">
    <property type="nucleotide sequence ID" value="NZ_CP006965.1"/>
</dbReference>
<dbReference type="KEGG" id="ths:TES1_1178"/>
<dbReference type="InterPro" id="IPR006139">
    <property type="entry name" value="D-isomer_2_OHA_DH_cat_dom"/>
</dbReference>
<organism evidence="6 7">
    <name type="scientific">Thermococcus paralvinellae</name>
    <dbReference type="NCBI Taxonomy" id="582419"/>
    <lineage>
        <taxon>Archaea</taxon>
        <taxon>Methanobacteriati</taxon>
        <taxon>Methanobacteriota</taxon>
        <taxon>Thermococci</taxon>
        <taxon>Thermococcales</taxon>
        <taxon>Thermococcaceae</taxon>
        <taxon>Thermococcus</taxon>
    </lineage>
</organism>
<dbReference type="PROSITE" id="PS00065">
    <property type="entry name" value="D_2_HYDROXYACID_DH_1"/>
    <property type="match status" value="1"/>
</dbReference>
<dbReference type="GO" id="GO:0051287">
    <property type="term" value="F:NAD binding"/>
    <property type="evidence" value="ECO:0007669"/>
    <property type="project" value="InterPro"/>
</dbReference>
<dbReference type="GO" id="GO:0016618">
    <property type="term" value="F:hydroxypyruvate reductase [NAD(P)H] activity"/>
    <property type="evidence" value="ECO:0007669"/>
    <property type="project" value="TreeGrafter"/>
</dbReference>
<evidence type="ECO:0000256" key="1">
    <source>
        <dbReference type="ARBA" id="ARBA00023002"/>
    </source>
</evidence>
<dbReference type="STRING" id="582419.TES1_1178"/>
<reference evidence="6 7" key="1">
    <citation type="journal article" date="2014" name="Int. J. Syst. Evol. Microbiol.">
        <title>Thermococcus paralvinellae sp. nov. and Thermococcus cleftensis sp. nov. of hyperthermophilic heterotrophs from deep-sea hydrothermal vents.</title>
        <authorList>
            <person name="Hensley S.A."/>
            <person name="Jung J.H."/>
            <person name="Park C.S."/>
            <person name="Holden J.F."/>
        </authorList>
    </citation>
    <scope>NUCLEOTIDE SEQUENCE [LARGE SCALE GENOMIC DNA]</scope>
    <source>
        <strain evidence="6 7">ES1</strain>
    </source>
</reference>
<evidence type="ECO:0000256" key="2">
    <source>
        <dbReference type="ARBA" id="ARBA00023027"/>
    </source>
</evidence>
<dbReference type="Pfam" id="PF02826">
    <property type="entry name" value="2-Hacid_dh_C"/>
    <property type="match status" value="1"/>
</dbReference>
<dbReference type="AlphaFoldDB" id="W0I761"/>
<dbReference type="InterPro" id="IPR036291">
    <property type="entry name" value="NAD(P)-bd_dom_sf"/>
</dbReference>
<dbReference type="OrthoDB" id="34275at2157"/>
<keyword evidence="7" id="KW-1185">Reference proteome</keyword>
<dbReference type="GO" id="GO:0005829">
    <property type="term" value="C:cytosol"/>
    <property type="evidence" value="ECO:0007669"/>
    <property type="project" value="TreeGrafter"/>
</dbReference>
<dbReference type="Pfam" id="PF00389">
    <property type="entry name" value="2-Hacid_dh"/>
    <property type="match status" value="1"/>
</dbReference>
<dbReference type="SUPFAM" id="SSF51735">
    <property type="entry name" value="NAD(P)-binding Rossmann-fold domains"/>
    <property type="match status" value="1"/>
</dbReference>
<feature type="domain" description="D-isomer specific 2-hydroxyacid dehydrogenase NAD-binding" evidence="5">
    <location>
        <begin position="111"/>
        <end position="291"/>
    </location>
</feature>
<comment type="similarity">
    <text evidence="3">Belongs to the D-isomer specific 2-hydroxyacid dehydrogenase family.</text>
</comment>
<proteinExistence type="inferred from homology"/>
<name>W0I761_9EURY</name>
<dbReference type="Gene3D" id="3.40.50.720">
    <property type="entry name" value="NAD(P)-binding Rossmann-like Domain"/>
    <property type="match status" value="2"/>
</dbReference>
<evidence type="ECO:0000256" key="3">
    <source>
        <dbReference type="RuleBase" id="RU003719"/>
    </source>
</evidence>
<dbReference type="InterPro" id="IPR029753">
    <property type="entry name" value="D-isomer_DH_CS"/>
</dbReference>
<dbReference type="EMBL" id="CP006965">
    <property type="protein sequence ID" value="AHF80562.1"/>
    <property type="molecule type" value="Genomic_DNA"/>
</dbReference>
<sequence>MKKPKVFITRKIPETGINMIKQYYEVEVWRDENEPPRDVLLEKVRNVDALVTLLSDKIDREIFDNAPRLKIIAQYAVGYDNIDIEEATKRGIYVTNTPDVLTEATADFAWTLLLATARHLVDADKFVRSVEWKKRGVAWHPLMYLGYDVYGKTIGIIGFGRIGQAIARRAKGFNMRILYYSRTRKPEKERELGAEFKPLDELLRESDFVVLAVPLTNETYHMINEEKLKLMKPTAILVNIARGKVVDTKALIKALEEGWIAGAGLDVFEEEPYYNEELFKMKNVTLAPHIGSATYGARYAMAELVARNLIAFAKGEVPSTLVNREVLNVRKPGFGR</sequence>
<dbReference type="HOGENOM" id="CLU_019796_1_3_2"/>
<evidence type="ECO:0000313" key="6">
    <source>
        <dbReference type="EMBL" id="AHF80562.1"/>
    </source>
</evidence>
<dbReference type="SUPFAM" id="SSF52283">
    <property type="entry name" value="Formate/glycerate dehydrogenase catalytic domain-like"/>
    <property type="match status" value="1"/>
</dbReference>
<dbReference type="NCBIfam" id="NF009714">
    <property type="entry name" value="PRK13243.1"/>
    <property type="match status" value="1"/>
</dbReference>
<evidence type="ECO:0000259" key="4">
    <source>
        <dbReference type="Pfam" id="PF00389"/>
    </source>
</evidence>
<dbReference type="FunFam" id="3.40.50.720:FF:000462">
    <property type="entry name" value="Glyoxylate reductase (NADP+)"/>
    <property type="match status" value="1"/>
</dbReference>
<dbReference type="Proteomes" id="UP000019027">
    <property type="component" value="Chromosome"/>
</dbReference>
<dbReference type="GeneID" id="24905907"/>
<dbReference type="PANTHER" id="PTHR10996:SF283">
    <property type="entry name" value="GLYOXYLATE_HYDROXYPYRUVATE REDUCTASE B"/>
    <property type="match status" value="1"/>
</dbReference>